<dbReference type="InterPro" id="IPR033762">
    <property type="entry name" value="MCM_OB"/>
</dbReference>
<evidence type="ECO:0000313" key="3">
    <source>
        <dbReference type="Proteomes" id="UP001152964"/>
    </source>
</evidence>
<gene>
    <name evidence="2" type="primary">U6500C00100</name>
    <name evidence="2" type="ORF">SEUBUCD650_0C00100</name>
</gene>
<evidence type="ECO:0000313" key="2">
    <source>
        <dbReference type="EMBL" id="CAI1867043.1"/>
    </source>
</evidence>
<sequence length="103" mass="11313">MEPGGQLPGSIDVTIDEDLVDQNKPGDRVNVMGAFQSLSAGGMNQSNSNTLIGLKTLILGNTVYPMHARSTRVFARQVLKDLDIRNINKLSKKLTFLLFWPSP</sequence>
<feature type="domain" description="MCM OB" evidence="1">
    <location>
        <begin position="3"/>
        <end position="37"/>
    </location>
</feature>
<accession>A0ABN8VL84</accession>
<dbReference type="Pfam" id="PF17207">
    <property type="entry name" value="MCM_OB"/>
    <property type="match status" value="1"/>
</dbReference>
<dbReference type="Proteomes" id="UP001152964">
    <property type="component" value="Chromosome 3"/>
</dbReference>
<protein>
    <recommendedName>
        <fullName evidence="1">MCM OB domain-containing protein</fullName>
    </recommendedName>
</protein>
<keyword evidence="3" id="KW-1185">Reference proteome</keyword>
<reference evidence="2" key="1">
    <citation type="submission" date="2022-08" db="EMBL/GenBank/DDBJ databases">
        <authorList>
            <person name="Byrne P K."/>
        </authorList>
    </citation>
    <scope>NUCLEOTIDE SEQUENCE</scope>
    <source>
        <strain evidence="2">UCD650</strain>
    </source>
</reference>
<dbReference type="EMBL" id="OX291493">
    <property type="protein sequence ID" value="CAI1867043.1"/>
    <property type="molecule type" value="Genomic_DNA"/>
</dbReference>
<dbReference type="InterPro" id="IPR012340">
    <property type="entry name" value="NA-bd_OB-fold"/>
</dbReference>
<dbReference type="Gene3D" id="2.40.50.140">
    <property type="entry name" value="Nucleic acid-binding proteins"/>
    <property type="match status" value="1"/>
</dbReference>
<proteinExistence type="predicted"/>
<organism evidence="2 3">
    <name type="scientific">Saccharomyces eubayanus</name>
    <name type="common">Yeast</name>
    <dbReference type="NCBI Taxonomy" id="1080349"/>
    <lineage>
        <taxon>Eukaryota</taxon>
        <taxon>Fungi</taxon>
        <taxon>Dikarya</taxon>
        <taxon>Ascomycota</taxon>
        <taxon>Saccharomycotina</taxon>
        <taxon>Saccharomycetes</taxon>
        <taxon>Saccharomycetales</taxon>
        <taxon>Saccharomycetaceae</taxon>
        <taxon>Saccharomyces</taxon>
    </lineage>
</organism>
<evidence type="ECO:0000259" key="1">
    <source>
        <dbReference type="Pfam" id="PF17207"/>
    </source>
</evidence>
<dbReference type="SUPFAM" id="SSF50249">
    <property type="entry name" value="Nucleic acid-binding proteins"/>
    <property type="match status" value="1"/>
</dbReference>
<name>A0ABN8VL84_SACEU</name>